<dbReference type="RefSeq" id="WP_197722318.1">
    <property type="nucleotide sequence ID" value="NZ_JASPER010000028.1"/>
</dbReference>
<dbReference type="GO" id="GO:0071269">
    <property type="term" value="P:L-homocysteine biosynthetic process"/>
    <property type="evidence" value="ECO:0007669"/>
    <property type="project" value="TreeGrafter"/>
</dbReference>
<feature type="modified residue" description="N6-(pyridoxal phosphate)lysine" evidence="5">
    <location>
        <position position="244"/>
    </location>
</feature>
<dbReference type="NCBIfam" id="TIGR01326">
    <property type="entry name" value="OAH_OAS_sulfhy"/>
    <property type="match status" value="1"/>
</dbReference>
<evidence type="ECO:0000256" key="5">
    <source>
        <dbReference type="PIRSR" id="PIRSR001434-2"/>
    </source>
</evidence>
<name>A0A448PPL0_ACTVI</name>
<evidence type="ECO:0000256" key="6">
    <source>
        <dbReference type="RuleBase" id="RU362118"/>
    </source>
</evidence>
<comment type="cofactor">
    <cofactor evidence="1 6">
        <name>pyridoxal 5'-phosphate</name>
        <dbReference type="ChEBI" id="CHEBI:597326"/>
    </cofactor>
</comment>
<keyword evidence="3" id="KW-0808">Transferase</keyword>
<evidence type="ECO:0000313" key="9">
    <source>
        <dbReference type="Proteomes" id="UP000268658"/>
    </source>
</evidence>
<dbReference type="AlphaFoldDB" id="A0A448PPL0"/>
<dbReference type="EC" id="4.4.1.11" evidence="8"/>
<dbReference type="PANTHER" id="PTHR43797:SF2">
    <property type="entry name" value="HOMOCYSTEINE_CYSTEINE SYNTHASE"/>
    <property type="match status" value="1"/>
</dbReference>
<dbReference type="PROSITE" id="PS00868">
    <property type="entry name" value="CYS_MET_METAB_PP"/>
    <property type="match status" value="1"/>
</dbReference>
<dbReference type="InterPro" id="IPR015421">
    <property type="entry name" value="PyrdxlP-dep_Trfase_major"/>
</dbReference>
<dbReference type="InterPro" id="IPR015422">
    <property type="entry name" value="PyrdxlP-dep_Trfase_small"/>
</dbReference>
<dbReference type="Gene3D" id="3.90.1150.10">
    <property type="entry name" value="Aspartate Aminotransferase, domain 1"/>
    <property type="match status" value="1"/>
</dbReference>
<evidence type="ECO:0000256" key="3">
    <source>
        <dbReference type="ARBA" id="ARBA00022679"/>
    </source>
</evidence>
<gene>
    <name evidence="8" type="primary">mdeA</name>
    <name evidence="8" type="ORF">NCTC10951_02774</name>
</gene>
<evidence type="ECO:0000256" key="1">
    <source>
        <dbReference type="ARBA" id="ARBA00001933"/>
    </source>
</evidence>
<reference evidence="8 9" key="1">
    <citation type="submission" date="2018-12" db="EMBL/GenBank/DDBJ databases">
        <authorList>
            <consortium name="Pathogen Informatics"/>
        </authorList>
    </citation>
    <scope>NUCLEOTIDE SEQUENCE [LARGE SCALE GENOMIC DNA]</scope>
    <source>
        <strain evidence="8 9">NCTC10951</strain>
    </source>
</reference>
<dbReference type="InterPro" id="IPR015424">
    <property type="entry name" value="PyrdxlP-dep_Trfase"/>
</dbReference>
<dbReference type="GO" id="GO:0004124">
    <property type="term" value="F:cysteine synthase activity"/>
    <property type="evidence" value="ECO:0007669"/>
    <property type="project" value="TreeGrafter"/>
</dbReference>
<evidence type="ECO:0000313" key="8">
    <source>
        <dbReference type="EMBL" id="VEI18550.1"/>
    </source>
</evidence>
<accession>A0A448PPL0</accession>
<evidence type="ECO:0000256" key="4">
    <source>
        <dbReference type="ARBA" id="ARBA00022898"/>
    </source>
</evidence>
<dbReference type="InterPro" id="IPR006235">
    <property type="entry name" value="OAc-hSer/O-AcSer_sulfhydrylase"/>
</dbReference>
<dbReference type="GO" id="GO:0003961">
    <property type="term" value="F:O-acetylhomoserine aminocarboxypropyltransferase activity"/>
    <property type="evidence" value="ECO:0007669"/>
    <property type="project" value="TreeGrafter"/>
</dbReference>
<dbReference type="GO" id="GO:0030170">
    <property type="term" value="F:pyridoxal phosphate binding"/>
    <property type="evidence" value="ECO:0007669"/>
    <property type="project" value="InterPro"/>
</dbReference>
<proteinExistence type="inferred from homology"/>
<dbReference type="GO" id="GO:0018826">
    <property type="term" value="F:methionine gamma-lyase activity"/>
    <property type="evidence" value="ECO:0007669"/>
    <property type="project" value="UniProtKB-EC"/>
</dbReference>
<evidence type="ECO:0000256" key="7">
    <source>
        <dbReference type="SAM" id="MobiDB-lite"/>
    </source>
</evidence>
<dbReference type="Pfam" id="PF01053">
    <property type="entry name" value="Cys_Met_Meta_PP"/>
    <property type="match status" value="1"/>
</dbReference>
<dbReference type="CDD" id="cd00614">
    <property type="entry name" value="CGS_like"/>
    <property type="match status" value="1"/>
</dbReference>
<dbReference type="InterPro" id="IPR000277">
    <property type="entry name" value="Cys/Met-Metab_PyrdxlP-dep_enz"/>
</dbReference>
<dbReference type="PIRSF" id="PIRSF001434">
    <property type="entry name" value="CGS"/>
    <property type="match status" value="1"/>
</dbReference>
<dbReference type="Proteomes" id="UP000268658">
    <property type="component" value="Chromosome"/>
</dbReference>
<dbReference type="GO" id="GO:0006535">
    <property type="term" value="P:cysteine biosynthetic process from serine"/>
    <property type="evidence" value="ECO:0007669"/>
    <property type="project" value="TreeGrafter"/>
</dbReference>
<protein>
    <submittedName>
        <fullName evidence="8">Methionine gamma-lyase</fullName>
        <ecNumber evidence="8">4.4.1.11</ecNumber>
    </submittedName>
</protein>
<keyword evidence="4 5" id="KW-0663">Pyridoxal phosphate</keyword>
<organism evidence="8 9">
    <name type="scientific">Actinomyces viscosus</name>
    <dbReference type="NCBI Taxonomy" id="1656"/>
    <lineage>
        <taxon>Bacteria</taxon>
        <taxon>Bacillati</taxon>
        <taxon>Actinomycetota</taxon>
        <taxon>Actinomycetes</taxon>
        <taxon>Actinomycetales</taxon>
        <taxon>Actinomycetaceae</taxon>
        <taxon>Actinomyces</taxon>
    </lineage>
</organism>
<keyword evidence="8" id="KW-0456">Lyase</keyword>
<dbReference type="KEGG" id="avc:NCTC10951_02774"/>
<dbReference type="InterPro" id="IPR054542">
    <property type="entry name" value="Cys_met_metab_PP"/>
</dbReference>
<feature type="region of interest" description="Disordered" evidence="7">
    <location>
        <begin position="1"/>
        <end position="39"/>
    </location>
</feature>
<dbReference type="GO" id="GO:0019346">
    <property type="term" value="P:transsulfuration"/>
    <property type="evidence" value="ECO:0007669"/>
    <property type="project" value="InterPro"/>
</dbReference>
<sequence length="481" mass="50245">MTDQHPSAPEQATDRATDGAASRKLAQPPVPSPTNPAGWRFETKQVQAGHDPLAEPTHARAIPIYQTTSYVFESAEQAAARFALTDLGPIYSRLTNPTNDIVEQRIAALEGGVGALLTASGQAAETLTFLTLGRAGDNIVASPSLYGGTTNLLTHTLPRLGFETRFVDDPGDPAAWAALADERTIAFYGETIPNPRGDILDIEAVAATAHELGIPLVVDNTVASPFLTRPIEWGADIVVASATKFLGGHGSSVAGVIVDSGGFDFAAQPERFPTFNTPDESYHGLVYARDLGVGSPLGANLAFILKARAEGQRDLGFPLAPHSAFLIAQGIETLSLRMERHVDNALAVATWLEGRDDVAAVRYSGLTSSPYYELHRKYCPRGAGSIVTFDLAGGREAGAAFIDALGLFSNLANIGDVRSLAVHPATTTHSQLDDAGLAAAGISAGTVRLSVGIEHIDDILADLERGLAAARAVGATGAAGA</sequence>
<dbReference type="EMBL" id="LR134477">
    <property type="protein sequence ID" value="VEI18550.1"/>
    <property type="molecule type" value="Genomic_DNA"/>
</dbReference>
<comment type="similarity">
    <text evidence="2 6">Belongs to the trans-sulfuration enzymes family.</text>
</comment>
<evidence type="ECO:0000256" key="2">
    <source>
        <dbReference type="ARBA" id="ARBA00009077"/>
    </source>
</evidence>
<dbReference type="Gene3D" id="3.40.640.10">
    <property type="entry name" value="Type I PLP-dependent aspartate aminotransferase-like (Major domain)"/>
    <property type="match status" value="1"/>
</dbReference>
<dbReference type="FunFam" id="3.40.640.10:FF:000035">
    <property type="entry name" value="O-succinylhomoserine sulfhydrylase"/>
    <property type="match status" value="1"/>
</dbReference>
<dbReference type="PANTHER" id="PTHR43797">
    <property type="entry name" value="HOMOCYSTEINE/CYSTEINE SYNTHASE"/>
    <property type="match status" value="1"/>
</dbReference>
<dbReference type="SUPFAM" id="SSF53383">
    <property type="entry name" value="PLP-dependent transferases"/>
    <property type="match status" value="1"/>
</dbReference>
<dbReference type="GO" id="GO:0005737">
    <property type="term" value="C:cytoplasm"/>
    <property type="evidence" value="ECO:0007669"/>
    <property type="project" value="TreeGrafter"/>
</dbReference>